<evidence type="ECO:0008006" key="5">
    <source>
        <dbReference type="Google" id="ProtNLM"/>
    </source>
</evidence>
<keyword evidence="4" id="KW-1185">Reference proteome</keyword>
<dbReference type="PANTHER" id="PTHR31809:SF0">
    <property type="entry name" value="BUD13 HOMOLOG"/>
    <property type="match status" value="1"/>
</dbReference>
<dbReference type="InterPro" id="IPR018609">
    <property type="entry name" value="Bud13"/>
</dbReference>
<comment type="similarity">
    <text evidence="1">Belongs to the CWC26 family.</text>
</comment>
<evidence type="ECO:0000313" key="3">
    <source>
        <dbReference type="EMBL" id="KAG0464051.1"/>
    </source>
</evidence>
<organism evidence="3 4">
    <name type="scientific">Vanilla planifolia</name>
    <name type="common">Vanilla</name>
    <dbReference type="NCBI Taxonomy" id="51239"/>
    <lineage>
        <taxon>Eukaryota</taxon>
        <taxon>Viridiplantae</taxon>
        <taxon>Streptophyta</taxon>
        <taxon>Embryophyta</taxon>
        <taxon>Tracheophyta</taxon>
        <taxon>Spermatophyta</taxon>
        <taxon>Magnoliopsida</taxon>
        <taxon>Liliopsida</taxon>
        <taxon>Asparagales</taxon>
        <taxon>Orchidaceae</taxon>
        <taxon>Vanilloideae</taxon>
        <taxon>Vanilleae</taxon>
        <taxon>Vanilla</taxon>
    </lineage>
</organism>
<feature type="compositionally biased region" description="Basic and acidic residues" evidence="2">
    <location>
        <begin position="14"/>
        <end position="26"/>
    </location>
</feature>
<dbReference type="EMBL" id="JADCNL010000010">
    <property type="protein sequence ID" value="KAG0464051.1"/>
    <property type="molecule type" value="Genomic_DNA"/>
</dbReference>
<name>A0A835ULR9_VANPL</name>
<evidence type="ECO:0000256" key="1">
    <source>
        <dbReference type="ARBA" id="ARBA00011069"/>
    </source>
</evidence>
<proteinExistence type="inferred from homology"/>
<gene>
    <name evidence="3" type="ORF">HPP92_020120</name>
</gene>
<sequence>MRRRLDTPPSSEPLLERAFGDKRSNLDDIDLSPPRQRRRHRLDTPPSSESQLERSLGDKQSNLDTMDLSPPRQRRRRLETFPSSNLQLEMRARDKQANLEDIDLSPPRQRWRCLGTPPSSMPKLENNPGEEAINPVVVVQSIRRMSKKEELKSKEKKKEEKPIEWGKGLKQKQEAEERAIELELEKDRPFARSRDDPELDKLLKERIRWGDPMAHLVKRKTSEPILEDLGGNDKMKESGFIIPQTIPSHSWLKRGLDFPPNRYGIRPGRHWDGVDRSNGYEKELFLRQNEKKAAEGEAYLWSVSEM</sequence>
<reference evidence="3 4" key="1">
    <citation type="journal article" date="2020" name="Nat. Food">
        <title>A phased Vanilla planifolia genome enables genetic improvement of flavour and production.</title>
        <authorList>
            <person name="Hasing T."/>
            <person name="Tang H."/>
            <person name="Brym M."/>
            <person name="Khazi F."/>
            <person name="Huang T."/>
            <person name="Chambers A.H."/>
        </authorList>
    </citation>
    <scope>NUCLEOTIDE SEQUENCE [LARGE SCALE GENOMIC DNA]</scope>
    <source>
        <tissue evidence="3">Leaf</tissue>
    </source>
</reference>
<dbReference type="AlphaFoldDB" id="A0A835ULR9"/>
<dbReference type="OrthoDB" id="756313at2759"/>
<dbReference type="PANTHER" id="PTHR31809">
    <property type="entry name" value="BUD13 HOMOLOG"/>
    <property type="match status" value="1"/>
</dbReference>
<dbReference type="GO" id="GO:0003723">
    <property type="term" value="F:RNA binding"/>
    <property type="evidence" value="ECO:0007669"/>
    <property type="project" value="TreeGrafter"/>
</dbReference>
<comment type="caution">
    <text evidence="3">The sequence shown here is derived from an EMBL/GenBank/DDBJ whole genome shotgun (WGS) entry which is preliminary data.</text>
</comment>
<feature type="region of interest" description="Disordered" evidence="2">
    <location>
        <begin position="1"/>
        <end position="91"/>
    </location>
</feature>
<feature type="compositionally biased region" description="Basic and acidic residues" evidence="2">
    <location>
        <begin position="149"/>
        <end position="164"/>
    </location>
</feature>
<dbReference type="Pfam" id="PF09736">
    <property type="entry name" value="Bud13"/>
    <property type="match status" value="1"/>
</dbReference>
<dbReference type="GO" id="GO:0070274">
    <property type="term" value="C:RES complex"/>
    <property type="evidence" value="ECO:0007669"/>
    <property type="project" value="TreeGrafter"/>
</dbReference>
<accession>A0A835ULR9</accession>
<dbReference type="GO" id="GO:0005684">
    <property type="term" value="C:U2-type spliceosomal complex"/>
    <property type="evidence" value="ECO:0007669"/>
    <property type="project" value="TreeGrafter"/>
</dbReference>
<dbReference type="GO" id="GO:0000398">
    <property type="term" value="P:mRNA splicing, via spliceosome"/>
    <property type="evidence" value="ECO:0007669"/>
    <property type="project" value="TreeGrafter"/>
</dbReference>
<evidence type="ECO:0000256" key="2">
    <source>
        <dbReference type="SAM" id="MobiDB-lite"/>
    </source>
</evidence>
<feature type="region of interest" description="Disordered" evidence="2">
    <location>
        <begin position="149"/>
        <end position="174"/>
    </location>
</feature>
<dbReference type="Proteomes" id="UP000636800">
    <property type="component" value="Chromosome 10"/>
</dbReference>
<dbReference type="InterPro" id="IPR051112">
    <property type="entry name" value="CWC26_splicing_factor"/>
</dbReference>
<protein>
    <recommendedName>
        <fullName evidence="5">BUD13 homolog</fullName>
    </recommendedName>
</protein>
<evidence type="ECO:0000313" key="4">
    <source>
        <dbReference type="Proteomes" id="UP000636800"/>
    </source>
</evidence>